<feature type="transmembrane region" description="Helical" evidence="6">
    <location>
        <begin position="6"/>
        <end position="26"/>
    </location>
</feature>
<keyword evidence="9" id="KW-0489">Methyltransferase</keyword>
<feature type="transmembrane region" description="Helical" evidence="6">
    <location>
        <begin position="357"/>
        <end position="375"/>
    </location>
</feature>
<dbReference type="PANTHER" id="PTHR33406">
    <property type="entry name" value="MEMBRANE PROTEIN MJ1562-RELATED"/>
    <property type="match status" value="1"/>
</dbReference>
<dbReference type="InterPro" id="IPR050545">
    <property type="entry name" value="Mycobact_MmpL"/>
</dbReference>
<dbReference type="GO" id="GO:0008168">
    <property type="term" value="F:methyltransferase activity"/>
    <property type="evidence" value="ECO:0007669"/>
    <property type="project" value="UniProtKB-KW"/>
</dbReference>
<feature type="domain" description="Methyltransferase" evidence="8">
    <location>
        <begin position="855"/>
        <end position="948"/>
    </location>
</feature>
<evidence type="ECO:0000256" key="4">
    <source>
        <dbReference type="ARBA" id="ARBA00022989"/>
    </source>
</evidence>
<reference evidence="9 10" key="2">
    <citation type="submission" date="2020-02" db="EMBL/GenBank/DDBJ databases">
        <title>Genome sequences of Thiorhodococcus mannitoliphagus and Thiorhodococcus minor, purple sulfur photosynthetic bacteria in the gammaproteobacterial family, Chromatiaceae.</title>
        <authorList>
            <person name="Aviles F.A."/>
            <person name="Meyer T.E."/>
            <person name="Kyndt J.A."/>
        </authorList>
    </citation>
    <scope>NUCLEOTIDE SEQUENCE [LARGE SCALE GENOMIC DNA]</scope>
    <source>
        <strain evidence="9 10">DSM 18266</strain>
    </source>
</reference>
<evidence type="ECO:0000256" key="6">
    <source>
        <dbReference type="SAM" id="Phobius"/>
    </source>
</evidence>
<comment type="subcellular location">
    <subcellularLocation>
        <location evidence="1">Cell membrane</location>
        <topology evidence="1">Multi-pass membrane protein</topology>
    </subcellularLocation>
</comment>
<dbReference type="Gene3D" id="3.40.50.150">
    <property type="entry name" value="Vaccinia Virus protein VP39"/>
    <property type="match status" value="1"/>
</dbReference>
<evidence type="ECO:0000313" key="10">
    <source>
        <dbReference type="Proteomes" id="UP000471640"/>
    </source>
</evidence>
<evidence type="ECO:0000256" key="1">
    <source>
        <dbReference type="ARBA" id="ARBA00004651"/>
    </source>
</evidence>
<dbReference type="EMBL" id="JAAIJR010000035">
    <property type="protein sequence ID" value="NEX20759.1"/>
    <property type="molecule type" value="Genomic_DNA"/>
</dbReference>
<feature type="transmembrane region" description="Helical" evidence="6">
    <location>
        <begin position="316"/>
        <end position="337"/>
    </location>
</feature>
<feature type="transmembrane region" description="Helical" evidence="6">
    <location>
        <begin position="673"/>
        <end position="694"/>
    </location>
</feature>
<evidence type="ECO:0000256" key="2">
    <source>
        <dbReference type="ARBA" id="ARBA00022475"/>
    </source>
</evidence>
<name>A0A6P1DSF8_9GAMM</name>
<keyword evidence="10" id="KW-1185">Reference proteome</keyword>
<comment type="caution">
    <text evidence="9">The sequence shown here is derived from an EMBL/GenBank/DDBJ whole genome shotgun (WGS) entry which is preliminary data.</text>
</comment>
<reference evidence="10" key="1">
    <citation type="journal article" date="2020" name="Microbiol. Resour. Announc.">
        <title>Draft Genome Sequences of Thiorhodococcus mannitoliphagus and Thiorhodococcus minor, Purple Sulfur Photosynthetic Bacteria in the Gammaproteobacterial Family Chromatiaceae.</title>
        <authorList>
            <person name="Aviles F.A."/>
            <person name="Meyer T.E."/>
            <person name="Kyndt J.A."/>
        </authorList>
    </citation>
    <scope>NUCLEOTIDE SEQUENCE [LARGE SCALE GENOMIC DNA]</scope>
    <source>
        <strain evidence="10">DSM 18266</strain>
    </source>
</reference>
<dbReference type="Gene3D" id="1.20.1640.10">
    <property type="entry name" value="Multidrug efflux transporter AcrB transmembrane domain"/>
    <property type="match status" value="3"/>
</dbReference>
<accession>A0A6P1DSF8</accession>
<keyword evidence="4 6" id="KW-1133">Transmembrane helix</keyword>
<dbReference type="InterPro" id="IPR029063">
    <property type="entry name" value="SAM-dependent_MTases_sf"/>
</dbReference>
<evidence type="ECO:0000313" key="9">
    <source>
        <dbReference type="EMBL" id="NEX20759.1"/>
    </source>
</evidence>
<dbReference type="InterPro" id="IPR041698">
    <property type="entry name" value="Methyltransf_25"/>
</dbReference>
<dbReference type="PANTHER" id="PTHR33406:SF13">
    <property type="entry name" value="MEMBRANE PROTEIN YDFJ"/>
    <property type="match status" value="1"/>
</dbReference>
<feature type="transmembrane region" description="Helical" evidence="6">
    <location>
        <begin position="265"/>
        <end position="282"/>
    </location>
</feature>
<dbReference type="AlphaFoldDB" id="A0A6P1DSF8"/>
<evidence type="ECO:0000259" key="8">
    <source>
        <dbReference type="Pfam" id="PF13649"/>
    </source>
</evidence>
<feature type="transmembrane region" description="Helical" evidence="6">
    <location>
        <begin position="647"/>
        <end position="667"/>
    </location>
</feature>
<keyword evidence="2" id="KW-1003">Cell membrane</keyword>
<evidence type="ECO:0000259" key="7">
    <source>
        <dbReference type="Pfam" id="PF03176"/>
    </source>
</evidence>
<sequence length="1023" mass="111750">MKSTSINYPALLIVGAAIALFAYLGLTRLHIDTDIVKTLPAHEKIIGDALEIFENHPIHDQIAVDLMIDRHAPDLLVTYGQSLEKSMRASGLFAEVGGGDTSGLLPELAHHVATTLPLLFSREELDTTIAPRLTDGAIRERLQQAMAGLSGLDGIGQAALLRLDPLGFKAPILANLLSLAPSQEATFYQGYLLSNDGRHLLVTARPNAAGTDGDAARKLADFFVEAGKELSESAIPAGVHLTLTPAGAFRAALDNEAIIRHDVQLALGLTTAGLALLLLLAFPRPLIGLLSLVPALAGMAMALFVYSLFNESISIMVLGFSGALISMMNDHSIAYLLFLDRPHKTRGAEAAREVQSVGGTMALLTTIGAFLAISLSDFPVFRELGQFTALGFICTYLFIHVIFPRLFPVMPAGGKRILPLHWFAERLFNTGRLGALTALGLALVLLFFAKPEFRVSLSEMSTVSAKTQAEDQMFSKVWGNTGSKVYLMTRASSLAELQNKNDRLLAQMEEDLQADRILSVFVPSLLFPGAERSRANFAAWRSFWTPQRVQQVQSTLVDEGITLGLTADAFAPFFAQLKATSLPAPPILDGRYNQLFGITTGADGHLIQFTALTPGEAYNAQSFLEKYGQEGKVFDGNDFSARLGETLFSTFATLLAIIVAMVSLLLFVQLLNWRLTLITLSPLVFAFICTLGTLRLIGHPLDIPALMLSVVILGMGVDYAIYTVCGCQWYGTVDHPGHVLVRSAILMAAATTFIGFGVLCFAQHSALQSIGLTSLLGIGYSLLGTFLLLPPLLRRFFAQNRTRLDPAATLEERLLSRYRLIEAYPRVFARFKLRLDPLFRELPQWLDGKGEIRKILDIGCGYGVPACWCLERYPAAEVIGVDPDASRVHVATRATGARGTMLVGSAPDLPDIPGPVDRVMLLDMSHYLSDEQLVATCARGFRELADGGLVLIRFVTRPQGRLSLTWYLEDWRTRLRGGRTWYRSPEQWQRMLTDAGFVELQLEAAINSELYWLSGRKPGASTK</sequence>
<dbReference type="CDD" id="cd02440">
    <property type="entry name" value="AdoMet_MTases"/>
    <property type="match status" value="1"/>
</dbReference>
<gene>
    <name evidence="9" type="ORF">G3480_10625</name>
</gene>
<feature type="transmembrane region" description="Helical" evidence="6">
    <location>
        <begin position="387"/>
        <end position="407"/>
    </location>
</feature>
<feature type="domain" description="Membrane transport protein MMPL" evidence="7">
    <location>
        <begin position="188"/>
        <end position="404"/>
    </location>
</feature>
<dbReference type="RefSeq" id="WP_164653867.1">
    <property type="nucleotide sequence ID" value="NZ_JAAIJR010000035.1"/>
</dbReference>
<keyword evidence="9" id="KW-0808">Transferase</keyword>
<dbReference type="Proteomes" id="UP000471640">
    <property type="component" value="Unassembled WGS sequence"/>
</dbReference>
<feature type="transmembrane region" description="Helical" evidence="6">
    <location>
        <begin position="774"/>
        <end position="793"/>
    </location>
</feature>
<keyword evidence="5 6" id="KW-0472">Membrane</keyword>
<dbReference type="GO" id="GO:0032259">
    <property type="term" value="P:methylation"/>
    <property type="evidence" value="ECO:0007669"/>
    <property type="project" value="UniProtKB-KW"/>
</dbReference>
<evidence type="ECO:0000256" key="5">
    <source>
        <dbReference type="ARBA" id="ARBA00023136"/>
    </source>
</evidence>
<feature type="transmembrane region" description="Helical" evidence="6">
    <location>
        <begin position="288"/>
        <end position="309"/>
    </location>
</feature>
<dbReference type="SUPFAM" id="SSF53335">
    <property type="entry name" value="S-adenosyl-L-methionine-dependent methyltransferases"/>
    <property type="match status" value="1"/>
</dbReference>
<evidence type="ECO:0000256" key="3">
    <source>
        <dbReference type="ARBA" id="ARBA00022692"/>
    </source>
</evidence>
<dbReference type="InterPro" id="IPR004869">
    <property type="entry name" value="MMPL_dom"/>
</dbReference>
<dbReference type="Pfam" id="PF03176">
    <property type="entry name" value="MMPL"/>
    <property type="match status" value="1"/>
</dbReference>
<protein>
    <submittedName>
        <fullName evidence="9">Methyltransferase domain-containing protein</fullName>
    </submittedName>
</protein>
<organism evidence="9 10">
    <name type="scientific">Thiorhodococcus mannitoliphagus</name>
    <dbReference type="NCBI Taxonomy" id="329406"/>
    <lineage>
        <taxon>Bacteria</taxon>
        <taxon>Pseudomonadati</taxon>
        <taxon>Pseudomonadota</taxon>
        <taxon>Gammaproteobacteria</taxon>
        <taxon>Chromatiales</taxon>
        <taxon>Chromatiaceae</taxon>
        <taxon>Thiorhodococcus</taxon>
    </lineage>
</organism>
<proteinExistence type="predicted"/>
<feature type="transmembrane region" description="Helical" evidence="6">
    <location>
        <begin position="706"/>
        <end position="731"/>
    </location>
</feature>
<feature type="transmembrane region" description="Helical" evidence="6">
    <location>
        <begin position="743"/>
        <end position="762"/>
    </location>
</feature>
<feature type="transmembrane region" description="Helical" evidence="6">
    <location>
        <begin position="427"/>
        <end position="449"/>
    </location>
</feature>
<keyword evidence="3 6" id="KW-0812">Transmembrane</keyword>
<dbReference type="GO" id="GO:0005886">
    <property type="term" value="C:plasma membrane"/>
    <property type="evidence" value="ECO:0007669"/>
    <property type="project" value="UniProtKB-SubCell"/>
</dbReference>
<dbReference type="Pfam" id="PF13649">
    <property type="entry name" value="Methyltransf_25"/>
    <property type="match status" value="1"/>
</dbReference>
<dbReference type="SUPFAM" id="SSF82866">
    <property type="entry name" value="Multidrug efflux transporter AcrB transmembrane domain"/>
    <property type="match status" value="2"/>
</dbReference>